<dbReference type="GO" id="GO:0003676">
    <property type="term" value="F:nucleic acid binding"/>
    <property type="evidence" value="ECO:0007669"/>
    <property type="project" value="InterPro"/>
</dbReference>
<comment type="caution">
    <text evidence="3">The sequence shown here is derived from an EMBL/GenBank/DDBJ whole genome shotgun (WGS) entry which is preliminary data.</text>
</comment>
<organism evidence="3 4">
    <name type="scientific">Elsinoe australis</name>
    <dbReference type="NCBI Taxonomy" id="40998"/>
    <lineage>
        <taxon>Eukaryota</taxon>
        <taxon>Fungi</taxon>
        <taxon>Dikarya</taxon>
        <taxon>Ascomycota</taxon>
        <taxon>Pezizomycotina</taxon>
        <taxon>Dothideomycetes</taxon>
        <taxon>Dothideomycetidae</taxon>
        <taxon>Myriangiales</taxon>
        <taxon>Elsinoaceae</taxon>
        <taxon>Elsinoe</taxon>
    </lineage>
</organism>
<dbReference type="PANTHER" id="PTHR28083">
    <property type="entry name" value="GOOD FOR FULL DBP5 ACTIVITY PROTEIN 2"/>
    <property type="match status" value="1"/>
</dbReference>
<evidence type="ECO:0000313" key="3">
    <source>
        <dbReference type="EMBL" id="TKX26630.1"/>
    </source>
</evidence>
<gene>
    <name evidence="3" type="ORF">C1H76_1162</name>
</gene>
<accession>A0A4U7BAB9</accession>
<evidence type="ECO:0000313" key="4">
    <source>
        <dbReference type="Proteomes" id="UP000308133"/>
    </source>
</evidence>
<evidence type="ECO:0000256" key="1">
    <source>
        <dbReference type="SAM" id="MobiDB-lite"/>
    </source>
</evidence>
<feature type="region of interest" description="Disordered" evidence="1">
    <location>
        <begin position="599"/>
        <end position="629"/>
    </location>
</feature>
<feature type="compositionally biased region" description="Basic and acidic residues" evidence="1">
    <location>
        <begin position="603"/>
        <end position="618"/>
    </location>
</feature>
<dbReference type="InterPro" id="IPR048519">
    <property type="entry name" value="Gfd2/YDR514C-like_C"/>
</dbReference>
<dbReference type="InterPro" id="IPR040151">
    <property type="entry name" value="Gfd2/YDR514C-like"/>
</dbReference>
<evidence type="ECO:0000259" key="2">
    <source>
        <dbReference type="Pfam" id="PF21762"/>
    </source>
</evidence>
<dbReference type="PANTHER" id="PTHR28083:SF1">
    <property type="entry name" value="GOOD FOR FULL DBP5 ACTIVITY PROTEIN 2"/>
    <property type="match status" value="1"/>
</dbReference>
<dbReference type="InterPro" id="IPR036397">
    <property type="entry name" value="RNaseH_sf"/>
</dbReference>
<dbReference type="EMBL" id="PTQR01000012">
    <property type="protein sequence ID" value="TKX26630.1"/>
    <property type="molecule type" value="Genomic_DNA"/>
</dbReference>
<sequence>MAGRASPAKVGEKGGHHRYVPFDILRQLTSLVWKIHDYKKTDGVFNTCFASEKLYSKFPWRFHYFWSSEINPDGPLILVHETYARMFVEGVRKRFPKDTRIIFPDATQWPGLIADFKYFPGVEPPVLTDSPQNRAEFNEMKERLQPFDLDPKTSQHSELMEKLRQIIEASTICATKNKTEKKQNALAEFNKSTTDAMKKMQMALGLRPSGVNEPSVLAPLSATQPAKFSFYQSPVIICVDVEAHEAMKSAVTEIGIATLDTNDIRDTAPGPFGVNWQQQIRSRHLRTSEYRHHTNKQFINGCPDDFQFGTSEFIPQADLARVVGTCFRPPFSATYESPPPPQKVTIFTTPTDSQVKWTNPAQGQGAPLNPTAPTFTPDTTAEQKRNIILLGHDTDNDVAYLRQIGYDVSNLSNIIHVADTCTLYSALTGNRNKTRLGKILFEVDIEGWYLHNAGNDAWYTLAAAIALCVGDREGRKFGDLHAPAGLDGQINDGPILEAAAVEKVEVKNEGEEAALGDAADRLAPGPDNTIEKGTKGNDGAIKVTSGPRNALGTPAAAVVEEEDLISFDDFNAQATDAAPQNTTAPSLSIDYAPNAATWITPDPEERKTGSSEMKKPDAVMDDNSTKNAETLKENGGFLAYMASRLNEDKV</sequence>
<proteinExistence type="predicted"/>
<feature type="region of interest" description="Disordered" evidence="1">
    <location>
        <begin position="519"/>
        <end position="553"/>
    </location>
</feature>
<reference evidence="3 4" key="1">
    <citation type="submission" date="2018-02" db="EMBL/GenBank/DDBJ databases">
        <title>Draft genome sequences of Elsinoe sp., causing black scab on jojoba.</title>
        <authorList>
            <person name="Stodart B."/>
            <person name="Jeffress S."/>
            <person name="Ash G."/>
            <person name="Arun Chinnappa K."/>
        </authorList>
    </citation>
    <scope>NUCLEOTIDE SEQUENCE [LARGE SCALE GENOMIC DNA]</scope>
    <source>
        <strain evidence="3 4">Hillstone_2</strain>
    </source>
</reference>
<dbReference type="SUPFAM" id="SSF53098">
    <property type="entry name" value="Ribonuclease H-like"/>
    <property type="match status" value="1"/>
</dbReference>
<dbReference type="InterPro" id="IPR012337">
    <property type="entry name" value="RNaseH-like_sf"/>
</dbReference>
<feature type="domain" description="Gfd2/YDR514C-like C-terminal" evidence="2">
    <location>
        <begin position="380"/>
        <end position="466"/>
    </location>
</feature>
<dbReference type="AlphaFoldDB" id="A0A4U7BAB9"/>
<dbReference type="Pfam" id="PF21762">
    <property type="entry name" value="DEDDh_C"/>
    <property type="match status" value="2"/>
</dbReference>
<protein>
    <submittedName>
        <fullName evidence="3">Putative nucleic acid binding protein 6</fullName>
    </submittedName>
</protein>
<dbReference type="GO" id="GO:0005634">
    <property type="term" value="C:nucleus"/>
    <property type="evidence" value="ECO:0007669"/>
    <property type="project" value="TreeGrafter"/>
</dbReference>
<name>A0A4U7BAB9_9PEZI</name>
<dbReference type="Proteomes" id="UP000308133">
    <property type="component" value="Unassembled WGS sequence"/>
</dbReference>
<feature type="domain" description="Gfd2/YDR514C-like C-terminal" evidence="2">
    <location>
        <begin position="235"/>
        <end position="337"/>
    </location>
</feature>
<dbReference type="Gene3D" id="3.30.420.10">
    <property type="entry name" value="Ribonuclease H-like superfamily/Ribonuclease H"/>
    <property type="match status" value="1"/>
</dbReference>